<accession>A0A518D260</accession>
<feature type="transmembrane region" description="Helical" evidence="9">
    <location>
        <begin position="122"/>
        <end position="141"/>
    </location>
</feature>
<dbReference type="EMBL" id="CP036290">
    <property type="protein sequence ID" value="QDU85539.1"/>
    <property type="molecule type" value="Genomic_DNA"/>
</dbReference>
<evidence type="ECO:0000256" key="6">
    <source>
        <dbReference type="ARBA" id="ARBA00023133"/>
    </source>
</evidence>
<comment type="subcellular location">
    <subcellularLocation>
        <location evidence="9">Cell membrane</location>
        <topology evidence="9">Multi-pass membrane protein</topology>
    </subcellularLocation>
    <subcellularLocation>
        <location evidence="1">Membrane</location>
        <topology evidence="1">Multi-pass membrane protein</topology>
    </subcellularLocation>
</comment>
<evidence type="ECO:0000256" key="7">
    <source>
        <dbReference type="ARBA" id="ARBA00023136"/>
    </source>
</evidence>
<dbReference type="PANTHER" id="PTHR43448:SF2">
    <property type="entry name" value="PROTOHEME IX FARNESYLTRANSFERASE, MITOCHONDRIAL"/>
    <property type="match status" value="1"/>
</dbReference>
<keyword evidence="2 9" id="KW-1003">Cell membrane</keyword>
<feature type="transmembrane region" description="Helical" evidence="9">
    <location>
        <begin position="174"/>
        <end position="197"/>
    </location>
</feature>
<feature type="transmembrane region" description="Helical" evidence="9">
    <location>
        <begin position="245"/>
        <end position="265"/>
    </location>
</feature>
<dbReference type="GO" id="GO:0005886">
    <property type="term" value="C:plasma membrane"/>
    <property type="evidence" value="ECO:0007669"/>
    <property type="project" value="UniProtKB-SubCell"/>
</dbReference>
<keyword evidence="6 9" id="KW-0350">Heme biosynthesis</keyword>
<dbReference type="PROSITE" id="PS00943">
    <property type="entry name" value="UBIA"/>
    <property type="match status" value="1"/>
</dbReference>
<sequence length="301" mass="32096">MSGALGDATPVERSGLSQALSDWAILAKHRITSFVAFSAFCGGLLSGATWGHSAEAALWITLLSAASGMFNQVVERDLDSRMVRTKDRPLPAGRVSVATVVVVAAVLATTATFALALRFAPISALLGLSTLVAYVLVYTPLKRQTTLNTVVGALPGAMPPLLGCVAVAGEPGTWGWTLFATVFAWQFPHFLAIAWLYRDDYAAAGMRMLPCEPGSKGIAGRQAFLYCAALVPLPLLPLLRGEATLFYAVTASVVGLLFLYTTWRFSLEESRDNARRVLFASLVHLPIVILLALADGALFTH</sequence>
<evidence type="ECO:0000256" key="1">
    <source>
        <dbReference type="ARBA" id="ARBA00004141"/>
    </source>
</evidence>
<evidence type="ECO:0000313" key="10">
    <source>
        <dbReference type="EMBL" id="QDU85539.1"/>
    </source>
</evidence>
<comment type="function">
    <text evidence="9">Converts heme B (protoheme IX) to heme O by substitution of the vinyl group on carbon 2 of heme B porphyrin ring with a hydroxyethyl farnesyl side group.</text>
</comment>
<evidence type="ECO:0000256" key="8">
    <source>
        <dbReference type="ARBA" id="ARBA00047690"/>
    </source>
</evidence>
<dbReference type="GO" id="GO:0008495">
    <property type="term" value="F:protoheme IX farnesyltransferase activity"/>
    <property type="evidence" value="ECO:0007669"/>
    <property type="project" value="UniProtKB-UniRule"/>
</dbReference>
<dbReference type="Pfam" id="PF01040">
    <property type="entry name" value="UbiA"/>
    <property type="match status" value="1"/>
</dbReference>
<feature type="transmembrane region" description="Helical" evidence="9">
    <location>
        <begin position="95"/>
        <end position="116"/>
    </location>
</feature>
<feature type="transmembrane region" description="Helical" evidence="9">
    <location>
        <begin position="277"/>
        <end position="299"/>
    </location>
</feature>
<dbReference type="EC" id="2.5.1.141" evidence="9"/>
<keyword evidence="4 9" id="KW-0812">Transmembrane</keyword>
<keyword evidence="3 9" id="KW-0808">Transferase</keyword>
<dbReference type="InterPro" id="IPR030470">
    <property type="entry name" value="UbiA_prenylTrfase_CS"/>
</dbReference>
<dbReference type="AlphaFoldDB" id="A0A518D260"/>
<comment type="similarity">
    <text evidence="9">Belongs to the UbiA prenyltransferase family. Protoheme IX farnesyltransferase subfamily.</text>
</comment>
<proteinExistence type="inferred from homology"/>
<dbReference type="GO" id="GO:0048034">
    <property type="term" value="P:heme O biosynthetic process"/>
    <property type="evidence" value="ECO:0007669"/>
    <property type="project" value="UniProtKB-UniRule"/>
</dbReference>
<dbReference type="NCBIfam" id="TIGR01473">
    <property type="entry name" value="cyoE_ctaB"/>
    <property type="match status" value="1"/>
</dbReference>
<name>A0A518D260_9BACT</name>
<dbReference type="CDD" id="cd13957">
    <property type="entry name" value="PT_UbiA_Cox10"/>
    <property type="match status" value="1"/>
</dbReference>
<feature type="transmembrane region" description="Helical" evidence="9">
    <location>
        <begin position="31"/>
        <end position="50"/>
    </location>
</feature>
<evidence type="ECO:0000256" key="4">
    <source>
        <dbReference type="ARBA" id="ARBA00022692"/>
    </source>
</evidence>
<dbReference type="Gene3D" id="1.10.357.140">
    <property type="entry name" value="UbiA prenyltransferase"/>
    <property type="match status" value="1"/>
</dbReference>
<keyword evidence="7 9" id="KW-0472">Membrane</keyword>
<dbReference type="PANTHER" id="PTHR43448">
    <property type="entry name" value="PROTOHEME IX FARNESYLTRANSFERASE, MITOCHONDRIAL"/>
    <property type="match status" value="1"/>
</dbReference>
<comment type="catalytic activity">
    <reaction evidence="8 9">
        <text>heme b + (2E,6E)-farnesyl diphosphate + H2O = Fe(II)-heme o + diphosphate</text>
        <dbReference type="Rhea" id="RHEA:28070"/>
        <dbReference type="ChEBI" id="CHEBI:15377"/>
        <dbReference type="ChEBI" id="CHEBI:33019"/>
        <dbReference type="ChEBI" id="CHEBI:60344"/>
        <dbReference type="ChEBI" id="CHEBI:60530"/>
        <dbReference type="ChEBI" id="CHEBI:175763"/>
        <dbReference type="EC" id="2.5.1.141"/>
    </reaction>
</comment>
<organism evidence="10 11">
    <name type="scientific">Rohdeia mirabilis</name>
    <dbReference type="NCBI Taxonomy" id="2528008"/>
    <lineage>
        <taxon>Bacteria</taxon>
        <taxon>Pseudomonadati</taxon>
        <taxon>Planctomycetota</taxon>
        <taxon>Planctomycetia</taxon>
        <taxon>Planctomycetia incertae sedis</taxon>
        <taxon>Rohdeia</taxon>
    </lineage>
</organism>
<dbReference type="InterPro" id="IPR006369">
    <property type="entry name" value="Protohaem_IX_farnesylTrfase"/>
</dbReference>
<dbReference type="RefSeq" id="WP_419185910.1">
    <property type="nucleotide sequence ID" value="NZ_CP036290.1"/>
</dbReference>
<dbReference type="UniPathway" id="UPA00834">
    <property type="reaction ID" value="UER00712"/>
</dbReference>
<evidence type="ECO:0000256" key="9">
    <source>
        <dbReference type="HAMAP-Rule" id="MF_00154"/>
    </source>
</evidence>
<gene>
    <name evidence="10" type="primary">ctaB2</name>
    <name evidence="9" type="synonym">ctaB</name>
    <name evidence="10" type="ORF">Pla163_26710</name>
</gene>
<feature type="transmembrane region" description="Helical" evidence="9">
    <location>
        <begin position="218"/>
        <end position="239"/>
    </location>
</feature>
<comment type="pathway">
    <text evidence="9">Porphyrin-containing compound metabolism; heme O biosynthesis; heme O from protoheme: step 1/1.</text>
</comment>
<keyword evidence="5 9" id="KW-1133">Transmembrane helix</keyword>
<evidence type="ECO:0000256" key="5">
    <source>
        <dbReference type="ARBA" id="ARBA00022989"/>
    </source>
</evidence>
<evidence type="ECO:0000256" key="2">
    <source>
        <dbReference type="ARBA" id="ARBA00022475"/>
    </source>
</evidence>
<comment type="miscellaneous">
    <text evidence="9">Carbon 2 of the heme B porphyrin ring is defined according to the Fischer nomenclature.</text>
</comment>
<evidence type="ECO:0000313" key="11">
    <source>
        <dbReference type="Proteomes" id="UP000319342"/>
    </source>
</evidence>
<feature type="transmembrane region" description="Helical" evidence="9">
    <location>
        <begin position="56"/>
        <end position="74"/>
    </location>
</feature>
<protein>
    <recommendedName>
        <fullName evidence="9">Protoheme IX farnesyltransferase</fullName>
        <ecNumber evidence="9">2.5.1.141</ecNumber>
    </recommendedName>
    <alternativeName>
        <fullName evidence="9">Heme B farnesyltransferase</fullName>
    </alternativeName>
    <alternativeName>
        <fullName evidence="9">Heme O synthase</fullName>
    </alternativeName>
</protein>
<dbReference type="Proteomes" id="UP000319342">
    <property type="component" value="Chromosome"/>
</dbReference>
<keyword evidence="11" id="KW-1185">Reference proteome</keyword>
<reference evidence="10 11" key="1">
    <citation type="submission" date="2019-02" db="EMBL/GenBank/DDBJ databases">
        <title>Deep-cultivation of Planctomycetes and their phenomic and genomic characterization uncovers novel biology.</title>
        <authorList>
            <person name="Wiegand S."/>
            <person name="Jogler M."/>
            <person name="Boedeker C."/>
            <person name="Pinto D."/>
            <person name="Vollmers J."/>
            <person name="Rivas-Marin E."/>
            <person name="Kohn T."/>
            <person name="Peeters S.H."/>
            <person name="Heuer A."/>
            <person name="Rast P."/>
            <person name="Oberbeckmann S."/>
            <person name="Bunk B."/>
            <person name="Jeske O."/>
            <person name="Meyerdierks A."/>
            <person name="Storesund J.E."/>
            <person name="Kallscheuer N."/>
            <person name="Luecker S."/>
            <person name="Lage O.M."/>
            <person name="Pohl T."/>
            <person name="Merkel B.J."/>
            <person name="Hornburger P."/>
            <person name="Mueller R.-W."/>
            <person name="Bruemmer F."/>
            <person name="Labrenz M."/>
            <person name="Spormann A.M."/>
            <person name="Op den Camp H."/>
            <person name="Overmann J."/>
            <person name="Amann R."/>
            <person name="Jetten M.S.M."/>
            <person name="Mascher T."/>
            <person name="Medema M.H."/>
            <person name="Devos D.P."/>
            <person name="Kaster A.-K."/>
            <person name="Ovreas L."/>
            <person name="Rohde M."/>
            <person name="Galperin M.Y."/>
            <person name="Jogler C."/>
        </authorList>
    </citation>
    <scope>NUCLEOTIDE SEQUENCE [LARGE SCALE GENOMIC DNA]</scope>
    <source>
        <strain evidence="10 11">Pla163</strain>
    </source>
</reference>
<feature type="transmembrane region" description="Helical" evidence="9">
    <location>
        <begin position="148"/>
        <end position="168"/>
    </location>
</feature>
<dbReference type="HAMAP" id="MF_00154">
    <property type="entry name" value="CyoE_CtaB"/>
    <property type="match status" value="1"/>
</dbReference>
<dbReference type="InterPro" id="IPR044878">
    <property type="entry name" value="UbiA_sf"/>
</dbReference>
<evidence type="ECO:0000256" key="3">
    <source>
        <dbReference type="ARBA" id="ARBA00022679"/>
    </source>
</evidence>
<dbReference type="InterPro" id="IPR000537">
    <property type="entry name" value="UbiA_prenyltransferase"/>
</dbReference>